<evidence type="ECO:0000313" key="3">
    <source>
        <dbReference type="Proteomes" id="UP001055429"/>
    </source>
</evidence>
<protein>
    <recommendedName>
        <fullName evidence="4">Lysozyme</fullName>
    </recommendedName>
</protein>
<organism evidence="2 3">
    <name type="scientific">Brevundimonas albigilva</name>
    <dbReference type="NCBI Taxonomy" id="1312364"/>
    <lineage>
        <taxon>Bacteria</taxon>
        <taxon>Pseudomonadati</taxon>
        <taxon>Pseudomonadota</taxon>
        <taxon>Alphaproteobacteria</taxon>
        <taxon>Caulobacterales</taxon>
        <taxon>Caulobacteraceae</taxon>
        <taxon>Brevundimonas</taxon>
    </lineage>
</organism>
<keyword evidence="3" id="KW-1185">Reference proteome</keyword>
<name>A0ABY4SLT0_9CAUL</name>
<feature type="region of interest" description="Disordered" evidence="1">
    <location>
        <begin position="131"/>
        <end position="152"/>
    </location>
</feature>
<dbReference type="RefSeq" id="WP_250202170.1">
    <property type="nucleotide sequence ID" value="NZ_CP097649.1"/>
</dbReference>
<sequence>MSPRVLMRAAAWIAGGVTALVLLSALLGGLGLRWDPLGFERRRLERAEAGAALGRAEADARRLEAQGGADQMRRLDEFHQREATVGQVTAAALDQARSAADAHQPLETDRADRLRRHDGELCGIAPDLDGCAGAAGPAGSGDAAVRPGDPAR</sequence>
<dbReference type="EMBL" id="CP097649">
    <property type="protein sequence ID" value="URI15881.1"/>
    <property type="molecule type" value="Genomic_DNA"/>
</dbReference>
<dbReference type="Proteomes" id="UP001055429">
    <property type="component" value="Chromosome"/>
</dbReference>
<reference evidence="2" key="1">
    <citation type="submission" date="2022-05" db="EMBL/GenBank/DDBJ databases">
        <title>Brevundimonas albigilva TT17 genome sequence.</title>
        <authorList>
            <person name="Lee K."/>
            <person name="Son H."/>
        </authorList>
    </citation>
    <scope>NUCLEOTIDE SEQUENCE</scope>
    <source>
        <strain evidence="2">TT17</strain>
    </source>
</reference>
<gene>
    <name evidence="2" type="ORF">M8231_02495</name>
</gene>
<proteinExistence type="predicted"/>
<evidence type="ECO:0000256" key="1">
    <source>
        <dbReference type="SAM" id="MobiDB-lite"/>
    </source>
</evidence>
<evidence type="ECO:0000313" key="2">
    <source>
        <dbReference type="EMBL" id="URI15881.1"/>
    </source>
</evidence>
<feature type="compositionally biased region" description="Low complexity" evidence="1">
    <location>
        <begin position="131"/>
        <end position="144"/>
    </location>
</feature>
<evidence type="ECO:0008006" key="4">
    <source>
        <dbReference type="Google" id="ProtNLM"/>
    </source>
</evidence>
<accession>A0ABY4SLT0</accession>